<dbReference type="Proteomes" id="UP001497602">
    <property type="component" value="Unassembled WGS sequence"/>
</dbReference>
<evidence type="ECO:0008006" key="3">
    <source>
        <dbReference type="Google" id="ProtNLM"/>
    </source>
</evidence>
<dbReference type="Pfam" id="PF05521">
    <property type="entry name" value="Phage_HCP"/>
    <property type="match status" value="1"/>
</dbReference>
<organism evidence="1 2">
    <name type="scientific">Tenacibaculum vairaonense</name>
    <dbReference type="NCBI Taxonomy" id="3137860"/>
    <lineage>
        <taxon>Bacteria</taxon>
        <taxon>Pseudomonadati</taxon>
        <taxon>Bacteroidota</taxon>
        <taxon>Flavobacteriia</taxon>
        <taxon>Flavobacteriales</taxon>
        <taxon>Flavobacteriaceae</taxon>
        <taxon>Tenacibaculum</taxon>
    </lineage>
</organism>
<evidence type="ECO:0000313" key="2">
    <source>
        <dbReference type="Proteomes" id="UP001497602"/>
    </source>
</evidence>
<keyword evidence="2" id="KW-1185">Reference proteome</keyword>
<protein>
    <recommendedName>
        <fullName evidence="3">Head-tail adaptor protein</fullName>
    </recommendedName>
</protein>
<name>A0ABP1FBX8_9FLAO</name>
<dbReference type="Gene3D" id="2.40.10.270">
    <property type="entry name" value="Bacteriophage SPP1 head-tail adaptor protein"/>
    <property type="match status" value="1"/>
</dbReference>
<comment type="caution">
    <text evidence="1">The sequence shown here is derived from an EMBL/GenBank/DDBJ whole genome shotgun (WGS) entry which is preliminary data.</text>
</comment>
<gene>
    <name evidence="1" type="ORF">T190115A13A_210010</name>
</gene>
<sequence>MKKETFIGQLNQRIFIKKKNDVKSDVSGSTTKKLIVFKECWAKVVDVSSSEKLDGKVVYVNVKDFIIRHDVRLDSALQEMQIEYKGLNYEVISVLAQGKGYLKLKGVHRE</sequence>
<accession>A0ABP1FBX8</accession>
<dbReference type="EMBL" id="CAXJRC010000013">
    <property type="protein sequence ID" value="CAL2106356.1"/>
    <property type="molecule type" value="Genomic_DNA"/>
</dbReference>
<dbReference type="NCBIfam" id="TIGR01563">
    <property type="entry name" value="gp16_SPP1"/>
    <property type="match status" value="1"/>
</dbReference>
<reference evidence="1 2" key="1">
    <citation type="submission" date="2024-05" db="EMBL/GenBank/DDBJ databases">
        <authorList>
            <person name="Duchaud E."/>
        </authorList>
    </citation>
    <scope>NUCLEOTIDE SEQUENCE [LARGE SCALE GENOMIC DNA]</scope>
    <source>
        <strain evidence="1">Ena-SAMPLE-TAB-13-05-2024-13:56:06:370-140305</strain>
    </source>
</reference>
<evidence type="ECO:0000313" key="1">
    <source>
        <dbReference type="EMBL" id="CAL2106356.1"/>
    </source>
</evidence>
<proteinExistence type="predicted"/>
<dbReference type="InterPro" id="IPR008767">
    <property type="entry name" value="Phage_SPP1_head-tail_adaptor"/>
</dbReference>
<dbReference type="InterPro" id="IPR038666">
    <property type="entry name" value="SSP1_head-tail_sf"/>
</dbReference>
<dbReference type="RefSeq" id="WP_348702680.1">
    <property type="nucleotide sequence ID" value="NZ_CAXIYA010000006.1"/>
</dbReference>